<evidence type="ECO:0000313" key="2">
    <source>
        <dbReference type="EMBL" id="SIN80568.1"/>
    </source>
</evidence>
<accession>A0A1N6EC01</accession>
<dbReference type="Pfam" id="PF13510">
    <property type="entry name" value="Fer2_4"/>
    <property type="match status" value="1"/>
</dbReference>
<organism evidence="2 3">
    <name type="scientific">Paraburkholderia phenazinium</name>
    <dbReference type="NCBI Taxonomy" id="60549"/>
    <lineage>
        <taxon>Bacteria</taxon>
        <taxon>Pseudomonadati</taxon>
        <taxon>Pseudomonadota</taxon>
        <taxon>Betaproteobacteria</taxon>
        <taxon>Burkholderiales</taxon>
        <taxon>Burkholderiaceae</taxon>
        <taxon>Paraburkholderia</taxon>
    </lineage>
</organism>
<dbReference type="EMBL" id="FSRM01000001">
    <property type="protein sequence ID" value="SIN80568.1"/>
    <property type="molecule type" value="Genomic_DNA"/>
</dbReference>
<dbReference type="AlphaFoldDB" id="A0A1N6EC01"/>
<sequence>MFTRLQPSANAVEFTFEGELVSATEGDTVAAALLAHGVECFRTTPVTGAPRQPHCMIGNCFDCLVEIDGIANCQSCLVVAKPGMKVTHQDGPGEMELL</sequence>
<dbReference type="GO" id="GO:0051536">
    <property type="term" value="F:iron-sulfur cluster binding"/>
    <property type="evidence" value="ECO:0007669"/>
    <property type="project" value="InterPro"/>
</dbReference>
<dbReference type="InterPro" id="IPR042204">
    <property type="entry name" value="2Fe-2S-bd_N"/>
</dbReference>
<evidence type="ECO:0000313" key="3">
    <source>
        <dbReference type="Proteomes" id="UP000184693"/>
    </source>
</evidence>
<proteinExistence type="predicted"/>
<protein>
    <submittedName>
        <fullName evidence="2">2Fe-2S iron-sulfur cluster binding domain-containing protein</fullName>
    </submittedName>
</protein>
<dbReference type="Gene3D" id="3.10.20.440">
    <property type="entry name" value="2Fe-2S iron-sulphur cluster binding domain, sarcosine oxidase, alpha subunit, N-terminal domain"/>
    <property type="match status" value="1"/>
</dbReference>
<keyword evidence="1" id="KW-0560">Oxidoreductase</keyword>
<dbReference type="GO" id="GO:0016491">
    <property type="term" value="F:oxidoreductase activity"/>
    <property type="evidence" value="ECO:0007669"/>
    <property type="project" value="UniProtKB-KW"/>
</dbReference>
<evidence type="ECO:0000256" key="1">
    <source>
        <dbReference type="ARBA" id="ARBA00023002"/>
    </source>
</evidence>
<name>A0A1N6EC01_9BURK</name>
<dbReference type="SUPFAM" id="SSF54292">
    <property type="entry name" value="2Fe-2S ferredoxin-like"/>
    <property type="match status" value="1"/>
</dbReference>
<gene>
    <name evidence="2" type="ORF">SAMN05444168_0434</name>
</gene>
<dbReference type="Proteomes" id="UP000184693">
    <property type="component" value="Unassembled WGS sequence"/>
</dbReference>
<dbReference type="OrthoDB" id="573392at2"/>
<dbReference type="InterPro" id="IPR036010">
    <property type="entry name" value="2Fe-2S_ferredoxin-like_sf"/>
</dbReference>
<reference evidence="2 3" key="1">
    <citation type="submission" date="2016-11" db="EMBL/GenBank/DDBJ databases">
        <authorList>
            <person name="Jaros S."/>
            <person name="Januszkiewicz K."/>
            <person name="Wedrychowicz H."/>
        </authorList>
    </citation>
    <scope>NUCLEOTIDE SEQUENCE [LARGE SCALE GENOMIC DNA]</scope>
    <source>
        <strain evidence="2 3">GAS86</strain>
    </source>
</reference>